<feature type="compositionally biased region" description="Polar residues" evidence="1">
    <location>
        <begin position="218"/>
        <end position="227"/>
    </location>
</feature>
<dbReference type="OrthoDB" id="1923394at2759"/>
<proteinExistence type="predicted"/>
<feature type="region of interest" description="Disordered" evidence="1">
    <location>
        <begin position="178"/>
        <end position="227"/>
    </location>
</feature>
<evidence type="ECO:0000313" key="3">
    <source>
        <dbReference type="RefSeq" id="XP_018818997.1"/>
    </source>
</evidence>
<keyword evidence="2" id="KW-1185">Reference proteome</keyword>
<evidence type="ECO:0000256" key="1">
    <source>
        <dbReference type="SAM" id="MobiDB-lite"/>
    </source>
</evidence>
<accession>A0A2I4EHY0</accession>
<feature type="compositionally biased region" description="Basic and acidic residues" evidence="1">
    <location>
        <begin position="178"/>
        <end position="188"/>
    </location>
</feature>
<dbReference type="Proteomes" id="UP000235220">
    <property type="component" value="Chromosome 13"/>
</dbReference>
<dbReference type="PANTHER" id="PTHR33052">
    <property type="entry name" value="DUF4228 DOMAIN PROTEIN-RELATED"/>
    <property type="match status" value="1"/>
</dbReference>
<name>A0A2I4EHY0_JUGRE</name>
<dbReference type="InterPro" id="IPR025322">
    <property type="entry name" value="PADRE_dom"/>
</dbReference>
<feature type="compositionally biased region" description="Basic and acidic residues" evidence="1">
    <location>
        <begin position="20"/>
        <end position="42"/>
    </location>
</feature>
<sequence>MLKRCVPLVGFGRYSSNRESSMRKELEGASDDRSSESRGKKEVRGASISLDVRLQAKNIYVRIVHAGGREELYPNAIPASKLMEKYPGMSVARPEVFKSPHDSLLCPEDSLLPGQKYYVVPSSTVQKLKHKLWKKAEVKEHVAVKKETWDWKITIDVGEVGLEERICYAKDFYQSKDTTEKCSKDSKPSTRNRVRGKKPFVPPLPKGKPIRGLGWEPSLTSVSELSP</sequence>
<gene>
    <name evidence="3" type="primary">LOC108989732</name>
</gene>
<dbReference type="AlphaFoldDB" id="A0A2I4EHY0"/>
<organism evidence="2 3">
    <name type="scientific">Juglans regia</name>
    <name type="common">English walnut</name>
    <dbReference type="NCBI Taxonomy" id="51240"/>
    <lineage>
        <taxon>Eukaryota</taxon>
        <taxon>Viridiplantae</taxon>
        <taxon>Streptophyta</taxon>
        <taxon>Embryophyta</taxon>
        <taxon>Tracheophyta</taxon>
        <taxon>Spermatophyta</taxon>
        <taxon>Magnoliopsida</taxon>
        <taxon>eudicotyledons</taxon>
        <taxon>Gunneridae</taxon>
        <taxon>Pentapetalae</taxon>
        <taxon>rosids</taxon>
        <taxon>fabids</taxon>
        <taxon>Fagales</taxon>
        <taxon>Juglandaceae</taxon>
        <taxon>Juglans</taxon>
    </lineage>
</organism>
<protein>
    <submittedName>
        <fullName evidence="3">Uncharacterized protein LOC108989732</fullName>
    </submittedName>
</protein>
<dbReference type="KEGG" id="jre:108989732"/>
<dbReference type="Gramene" id="Jr13_21560_p1">
    <property type="protein sequence ID" value="cds.Jr13_21560_p1"/>
    <property type="gene ID" value="Jr13_21560"/>
</dbReference>
<dbReference type="RefSeq" id="XP_018818997.1">
    <property type="nucleotide sequence ID" value="XM_018963452.2"/>
</dbReference>
<feature type="region of interest" description="Disordered" evidence="1">
    <location>
        <begin position="18"/>
        <end position="42"/>
    </location>
</feature>
<reference evidence="3" key="1">
    <citation type="submission" date="2025-08" db="UniProtKB">
        <authorList>
            <consortium name="RefSeq"/>
        </authorList>
    </citation>
    <scope>IDENTIFICATION</scope>
    <source>
        <tissue evidence="3">Leaves</tissue>
    </source>
</reference>
<dbReference type="GeneID" id="108989732"/>
<dbReference type="Pfam" id="PF14009">
    <property type="entry name" value="PADRE"/>
    <property type="match status" value="1"/>
</dbReference>
<evidence type="ECO:0000313" key="2">
    <source>
        <dbReference type="Proteomes" id="UP000235220"/>
    </source>
</evidence>